<proteinExistence type="predicted"/>
<dbReference type="Pfam" id="PF00651">
    <property type="entry name" value="BTB"/>
    <property type="match status" value="1"/>
</dbReference>
<accession>A0A9P5TL28</accession>
<dbReference type="AlphaFoldDB" id="A0A9P5TL28"/>
<protein>
    <recommendedName>
        <fullName evidence="1">BTB domain-containing protein</fullName>
    </recommendedName>
</protein>
<dbReference type="Proteomes" id="UP000724874">
    <property type="component" value="Unassembled WGS sequence"/>
</dbReference>
<dbReference type="PROSITE" id="PS50097">
    <property type="entry name" value="BTB"/>
    <property type="match status" value="1"/>
</dbReference>
<reference evidence="2" key="1">
    <citation type="submission" date="2020-11" db="EMBL/GenBank/DDBJ databases">
        <authorList>
            <consortium name="DOE Joint Genome Institute"/>
            <person name="Ahrendt S."/>
            <person name="Riley R."/>
            <person name="Andreopoulos W."/>
            <person name="LaButti K."/>
            <person name="Pangilinan J."/>
            <person name="Ruiz-duenas F.J."/>
            <person name="Barrasa J.M."/>
            <person name="Sanchez-Garcia M."/>
            <person name="Camarero S."/>
            <person name="Miyauchi S."/>
            <person name="Serrano A."/>
            <person name="Linde D."/>
            <person name="Babiker R."/>
            <person name="Drula E."/>
            <person name="Ayuso-Fernandez I."/>
            <person name="Pacheco R."/>
            <person name="Padilla G."/>
            <person name="Ferreira P."/>
            <person name="Barriuso J."/>
            <person name="Kellner H."/>
            <person name="Castanera R."/>
            <person name="Alfaro M."/>
            <person name="Ramirez L."/>
            <person name="Pisabarro A.G."/>
            <person name="Kuo A."/>
            <person name="Tritt A."/>
            <person name="Lipzen A."/>
            <person name="He G."/>
            <person name="Yan M."/>
            <person name="Ng V."/>
            <person name="Cullen D."/>
            <person name="Martin F."/>
            <person name="Rosso M.-N."/>
            <person name="Henrissat B."/>
            <person name="Hibbett D."/>
            <person name="Martinez A.T."/>
            <person name="Grigoriev I.V."/>
        </authorList>
    </citation>
    <scope>NUCLEOTIDE SEQUENCE</scope>
    <source>
        <strain evidence="2">AH 44721</strain>
    </source>
</reference>
<evidence type="ECO:0000259" key="1">
    <source>
        <dbReference type="PROSITE" id="PS50097"/>
    </source>
</evidence>
<comment type="caution">
    <text evidence="2">The sequence shown here is derived from an EMBL/GenBank/DDBJ whole genome shotgun (WGS) entry which is preliminary data.</text>
</comment>
<dbReference type="CDD" id="cd18186">
    <property type="entry name" value="BTB_POZ_ZBTB_KLHL-like"/>
    <property type="match status" value="1"/>
</dbReference>
<dbReference type="SMART" id="SM00225">
    <property type="entry name" value="BTB"/>
    <property type="match status" value="1"/>
</dbReference>
<evidence type="ECO:0000313" key="3">
    <source>
        <dbReference type="Proteomes" id="UP000724874"/>
    </source>
</evidence>
<feature type="domain" description="BTB" evidence="1">
    <location>
        <begin position="42"/>
        <end position="106"/>
    </location>
</feature>
<sequence length="244" mass="28507">MAESDSENVHPPKRPRLEPNLVEDECEEKQPVTRSKYWFETGDVILHVQNTQLRVHREILALHSTIFKDMFNMPNSKENVLDGPPVVDLDDEADDIEYMLSIFYDSVKKHDWSKPMRLVHVSALLRLGKKYEIDFFVEQALKCLRVDHPTSLVDWESIAFPDRYKKIESNGDDENDDMEDIIALANEHSVPSILPVAYLRLVLQYPLEIFISEETMPRLSRVDRDNCIVGRDKLSKELREKRTQ</sequence>
<dbReference type="Gene3D" id="3.30.710.10">
    <property type="entry name" value="Potassium Channel Kv1.1, Chain A"/>
    <property type="match status" value="1"/>
</dbReference>
<gene>
    <name evidence="2" type="ORF">CPB84DRAFT_1963064</name>
</gene>
<keyword evidence="3" id="KW-1185">Reference proteome</keyword>
<evidence type="ECO:0000313" key="2">
    <source>
        <dbReference type="EMBL" id="KAF8896732.1"/>
    </source>
</evidence>
<dbReference type="SUPFAM" id="SSF54695">
    <property type="entry name" value="POZ domain"/>
    <property type="match status" value="1"/>
</dbReference>
<dbReference type="InterPro" id="IPR000210">
    <property type="entry name" value="BTB/POZ_dom"/>
</dbReference>
<dbReference type="EMBL" id="JADNYJ010000059">
    <property type="protein sequence ID" value="KAF8896732.1"/>
    <property type="molecule type" value="Genomic_DNA"/>
</dbReference>
<dbReference type="OrthoDB" id="3044562at2759"/>
<name>A0A9P5TL28_GYMJU</name>
<organism evidence="2 3">
    <name type="scientific">Gymnopilus junonius</name>
    <name type="common">Spectacular rustgill mushroom</name>
    <name type="synonym">Gymnopilus spectabilis subsp. junonius</name>
    <dbReference type="NCBI Taxonomy" id="109634"/>
    <lineage>
        <taxon>Eukaryota</taxon>
        <taxon>Fungi</taxon>
        <taxon>Dikarya</taxon>
        <taxon>Basidiomycota</taxon>
        <taxon>Agaricomycotina</taxon>
        <taxon>Agaricomycetes</taxon>
        <taxon>Agaricomycetidae</taxon>
        <taxon>Agaricales</taxon>
        <taxon>Agaricineae</taxon>
        <taxon>Hymenogastraceae</taxon>
        <taxon>Gymnopilus</taxon>
    </lineage>
</organism>
<dbReference type="InterPro" id="IPR011333">
    <property type="entry name" value="SKP1/BTB/POZ_sf"/>
</dbReference>